<name>A0A849BRQ3_9ACTN</name>
<proteinExistence type="predicted"/>
<feature type="domain" description="Flavodoxin-like" evidence="1">
    <location>
        <begin position="5"/>
        <end position="178"/>
    </location>
</feature>
<protein>
    <submittedName>
        <fullName evidence="2">NAD(P)H dehydrogenase</fullName>
    </submittedName>
</protein>
<dbReference type="Proteomes" id="UP000555552">
    <property type="component" value="Unassembled WGS sequence"/>
</dbReference>
<dbReference type="GO" id="GO:0010181">
    <property type="term" value="F:FMN binding"/>
    <property type="evidence" value="ECO:0007669"/>
    <property type="project" value="InterPro"/>
</dbReference>
<dbReference type="InterPro" id="IPR029039">
    <property type="entry name" value="Flavoprotein-like_sf"/>
</dbReference>
<evidence type="ECO:0000313" key="2">
    <source>
        <dbReference type="EMBL" id="NNH23512.1"/>
    </source>
</evidence>
<organism evidence="2 3">
    <name type="scientific">Pseudokineococcus marinus</name>
    <dbReference type="NCBI Taxonomy" id="351215"/>
    <lineage>
        <taxon>Bacteria</taxon>
        <taxon>Bacillati</taxon>
        <taxon>Actinomycetota</taxon>
        <taxon>Actinomycetes</taxon>
        <taxon>Kineosporiales</taxon>
        <taxon>Kineosporiaceae</taxon>
        <taxon>Pseudokineococcus</taxon>
    </lineage>
</organism>
<dbReference type="PANTHER" id="PTHR30546">
    <property type="entry name" value="FLAVODOXIN-RELATED PROTEIN WRBA-RELATED"/>
    <property type="match status" value="1"/>
</dbReference>
<dbReference type="AlphaFoldDB" id="A0A849BRQ3"/>
<dbReference type="RefSeq" id="WP_171203323.1">
    <property type="nucleotide sequence ID" value="NZ_BAAANP010000012.1"/>
</dbReference>
<evidence type="ECO:0000259" key="1">
    <source>
        <dbReference type="PROSITE" id="PS50902"/>
    </source>
</evidence>
<reference evidence="2 3" key="1">
    <citation type="submission" date="2020-05" db="EMBL/GenBank/DDBJ databases">
        <title>MicrobeNet Type strains.</title>
        <authorList>
            <person name="Nicholson A.C."/>
        </authorList>
    </citation>
    <scope>NUCLEOTIDE SEQUENCE [LARGE SCALE GENOMIC DNA]</scope>
    <source>
        <strain evidence="2 3">JCM 14547</strain>
    </source>
</reference>
<dbReference type="GO" id="GO:0016020">
    <property type="term" value="C:membrane"/>
    <property type="evidence" value="ECO:0007669"/>
    <property type="project" value="TreeGrafter"/>
</dbReference>
<dbReference type="SUPFAM" id="SSF52218">
    <property type="entry name" value="Flavoproteins"/>
    <property type="match status" value="1"/>
</dbReference>
<dbReference type="PROSITE" id="PS50902">
    <property type="entry name" value="FLAVODOXIN_LIKE"/>
    <property type="match status" value="1"/>
</dbReference>
<dbReference type="EMBL" id="JABEMA010000152">
    <property type="protein sequence ID" value="NNH23512.1"/>
    <property type="molecule type" value="Genomic_DNA"/>
</dbReference>
<gene>
    <name evidence="2" type="ORF">HLB09_10495</name>
</gene>
<comment type="caution">
    <text evidence="2">The sequence shown here is derived from an EMBL/GenBank/DDBJ whole genome shotgun (WGS) entry which is preliminary data.</text>
</comment>
<dbReference type="InterPro" id="IPR005025">
    <property type="entry name" value="FMN_Rdtase-like_dom"/>
</dbReference>
<dbReference type="PANTHER" id="PTHR30546:SF23">
    <property type="entry name" value="FLAVOPROTEIN-LIKE PROTEIN YCP4-RELATED"/>
    <property type="match status" value="1"/>
</dbReference>
<sequence length="190" mass="19904">MATKVAIIYYSMTGTIDTMARRLAATAEEQGAEVRLLAVGREDAAGAEGSTDRPQEPTADDMEWADVVLFGSPSRYGNVAGRLKVFIDSLGGLWAKGLLANKVYAGFTASQTLHGGQEAVLLSLYTTIHHFGGIVVTPGYTDGSKFVDGNPYGVGHVTGGGNDAPVDDVTNGALDHMVTRAISVSRKLTA</sequence>
<dbReference type="Pfam" id="PF03358">
    <property type="entry name" value="FMN_red"/>
    <property type="match status" value="1"/>
</dbReference>
<dbReference type="GO" id="GO:0003955">
    <property type="term" value="F:NAD(P)H dehydrogenase (quinone) activity"/>
    <property type="evidence" value="ECO:0007669"/>
    <property type="project" value="TreeGrafter"/>
</dbReference>
<accession>A0A849BRQ3</accession>
<evidence type="ECO:0000313" key="3">
    <source>
        <dbReference type="Proteomes" id="UP000555552"/>
    </source>
</evidence>
<dbReference type="InterPro" id="IPR008254">
    <property type="entry name" value="Flavodoxin/NO_synth"/>
</dbReference>
<dbReference type="Gene3D" id="3.40.50.360">
    <property type="match status" value="1"/>
</dbReference>
<keyword evidence="3" id="KW-1185">Reference proteome</keyword>